<dbReference type="AlphaFoldDB" id="A0A7D9E1R3"/>
<evidence type="ECO:0000313" key="3">
    <source>
        <dbReference type="Proteomes" id="UP001152795"/>
    </source>
</evidence>
<evidence type="ECO:0000256" key="1">
    <source>
        <dbReference type="SAM" id="MobiDB-lite"/>
    </source>
</evidence>
<dbReference type="EMBL" id="CACRXK020003394">
    <property type="protein sequence ID" value="CAB3998594.1"/>
    <property type="molecule type" value="Genomic_DNA"/>
</dbReference>
<feature type="compositionally biased region" description="Acidic residues" evidence="1">
    <location>
        <begin position="89"/>
        <end position="104"/>
    </location>
</feature>
<evidence type="ECO:0000313" key="2">
    <source>
        <dbReference type="EMBL" id="CAB3998594.1"/>
    </source>
</evidence>
<gene>
    <name evidence="2" type="ORF">PACLA_8A082252</name>
</gene>
<keyword evidence="3" id="KW-1185">Reference proteome</keyword>
<accession>A0A7D9E1R3</accession>
<reference evidence="2" key="1">
    <citation type="submission" date="2020-04" db="EMBL/GenBank/DDBJ databases">
        <authorList>
            <person name="Alioto T."/>
            <person name="Alioto T."/>
            <person name="Gomez Garrido J."/>
        </authorList>
    </citation>
    <scope>NUCLEOTIDE SEQUENCE</scope>
    <source>
        <strain evidence="2">A484AB</strain>
    </source>
</reference>
<name>A0A7D9E1R3_PARCT</name>
<feature type="region of interest" description="Disordered" evidence="1">
    <location>
        <begin position="85"/>
        <end position="105"/>
    </location>
</feature>
<dbReference type="Proteomes" id="UP001152795">
    <property type="component" value="Unassembled WGS sequence"/>
</dbReference>
<proteinExistence type="predicted"/>
<organism evidence="2 3">
    <name type="scientific">Paramuricea clavata</name>
    <name type="common">Red gorgonian</name>
    <name type="synonym">Violescent sea-whip</name>
    <dbReference type="NCBI Taxonomy" id="317549"/>
    <lineage>
        <taxon>Eukaryota</taxon>
        <taxon>Metazoa</taxon>
        <taxon>Cnidaria</taxon>
        <taxon>Anthozoa</taxon>
        <taxon>Octocorallia</taxon>
        <taxon>Malacalcyonacea</taxon>
        <taxon>Plexauridae</taxon>
        <taxon>Paramuricea</taxon>
    </lineage>
</organism>
<protein>
    <submittedName>
        <fullName evidence="2">Uncharacterized protein</fullName>
    </submittedName>
</protein>
<sequence length="136" mass="15251">MAFKVGTSGGYFKLTRLFHLLKQLVVAMFQDFGSKHCPDHNNQKKAVHSSCKGNAKTYYGSLIKTCGKPKNQTSDEHRAAYLQGLQLDNSDDNSENESEEDEITSELSHHVQEEVLCSTRKRIVRNGAGQAYKIIC</sequence>
<comment type="caution">
    <text evidence="2">The sequence shown here is derived from an EMBL/GenBank/DDBJ whole genome shotgun (WGS) entry which is preliminary data.</text>
</comment>